<comment type="caution">
    <text evidence="6">The sequence shown here is derived from an EMBL/GenBank/DDBJ whole genome shotgun (WGS) entry which is preliminary data.</text>
</comment>
<name>A0A9W5WTL9_BABOV</name>
<dbReference type="GO" id="GO:0009898">
    <property type="term" value="C:cytoplasmic side of plasma membrane"/>
    <property type="evidence" value="ECO:0007669"/>
    <property type="project" value="TreeGrafter"/>
</dbReference>
<dbReference type="PANTHER" id="PTHR22761:SF10">
    <property type="entry name" value="GH13992P"/>
    <property type="match status" value="1"/>
</dbReference>
<gene>
    <name evidence="6" type="ORF">BaOVIS_003500</name>
</gene>
<evidence type="ECO:0000313" key="7">
    <source>
        <dbReference type="Proteomes" id="UP001057455"/>
    </source>
</evidence>
<reference evidence="6" key="1">
    <citation type="submission" date="2019-12" db="EMBL/GenBank/DDBJ databases">
        <title>Genome sequence of Babesia ovis.</title>
        <authorList>
            <person name="Yamagishi J."/>
            <person name="Sevinc F."/>
            <person name="Xuan X."/>
        </authorList>
    </citation>
    <scope>NUCLEOTIDE SEQUENCE</scope>
    <source>
        <strain evidence="6">Selcuk</strain>
    </source>
</reference>
<evidence type="ECO:0000256" key="2">
    <source>
        <dbReference type="ARBA" id="ARBA00006190"/>
    </source>
</evidence>
<organism evidence="6 7">
    <name type="scientific">Babesia ovis</name>
    <dbReference type="NCBI Taxonomy" id="5869"/>
    <lineage>
        <taxon>Eukaryota</taxon>
        <taxon>Sar</taxon>
        <taxon>Alveolata</taxon>
        <taxon>Apicomplexa</taxon>
        <taxon>Aconoidasida</taxon>
        <taxon>Piroplasmida</taxon>
        <taxon>Babesiidae</taxon>
        <taxon>Babesia</taxon>
    </lineage>
</organism>
<evidence type="ECO:0000256" key="3">
    <source>
        <dbReference type="ARBA" id="ARBA00022753"/>
    </source>
</evidence>
<evidence type="ECO:0000256" key="1">
    <source>
        <dbReference type="ARBA" id="ARBA00004177"/>
    </source>
</evidence>
<dbReference type="Proteomes" id="UP001057455">
    <property type="component" value="Unassembled WGS sequence"/>
</dbReference>
<dbReference type="Pfam" id="PF03357">
    <property type="entry name" value="Snf7"/>
    <property type="match status" value="1"/>
</dbReference>
<feature type="coiled-coil region" evidence="4">
    <location>
        <begin position="29"/>
        <end position="63"/>
    </location>
</feature>
<dbReference type="GO" id="GO:0006900">
    <property type="term" value="P:vesicle budding from membrane"/>
    <property type="evidence" value="ECO:0007669"/>
    <property type="project" value="TreeGrafter"/>
</dbReference>
<sequence length="227" mass="25084">MVFGLLRRSKNGAIREPSASNRNNVESALALGKRAIDDLNNRLRVLEERMKECVAEAKEKYAKNDKAGALGALRRKKLYEEEASRVTSSIMTLETQNITLEGAQMQQIALSALSTGAAAHKKFQECMATNDVDVLMDQLEEQRETQMEIYDAMTQGVSLPTEFEDELDALMQEEFDKDAALEESLKDIAAEVTADQLLQEKEPKAAVKAPQIQKPVAEASTPAPIAQ</sequence>
<evidence type="ECO:0000256" key="5">
    <source>
        <dbReference type="SAM" id="MobiDB-lite"/>
    </source>
</evidence>
<feature type="region of interest" description="Disordered" evidence="5">
    <location>
        <begin position="204"/>
        <end position="227"/>
    </location>
</feature>
<accession>A0A9W5WTL9</accession>
<dbReference type="GO" id="GO:0032511">
    <property type="term" value="P:late endosome to vacuole transport via multivesicular body sorting pathway"/>
    <property type="evidence" value="ECO:0007669"/>
    <property type="project" value="TreeGrafter"/>
</dbReference>
<dbReference type="InterPro" id="IPR005024">
    <property type="entry name" value="Snf7_fam"/>
</dbReference>
<dbReference type="PANTHER" id="PTHR22761">
    <property type="entry name" value="CHARGED MULTIVESICULAR BODY PROTEIN"/>
    <property type="match status" value="1"/>
</dbReference>
<comment type="subcellular location">
    <subcellularLocation>
        <location evidence="1">Endosome</location>
    </subcellularLocation>
</comment>
<protein>
    <submittedName>
        <fullName evidence="6">SNF7 family protein</fullName>
    </submittedName>
</protein>
<evidence type="ECO:0000256" key="4">
    <source>
        <dbReference type="SAM" id="Coils"/>
    </source>
</evidence>
<keyword evidence="3" id="KW-0967">Endosome</keyword>
<evidence type="ECO:0000313" key="6">
    <source>
        <dbReference type="EMBL" id="GFE52946.1"/>
    </source>
</evidence>
<comment type="similarity">
    <text evidence="2">Belongs to the SNF7 family.</text>
</comment>
<keyword evidence="4" id="KW-0175">Coiled coil</keyword>
<dbReference type="GO" id="GO:0005771">
    <property type="term" value="C:multivesicular body"/>
    <property type="evidence" value="ECO:0007669"/>
    <property type="project" value="TreeGrafter"/>
</dbReference>
<dbReference type="GO" id="GO:0000815">
    <property type="term" value="C:ESCRT III complex"/>
    <property type="evidence" value="ECO:0007669"/>
    <property type="project" value="TreeGrafter"/>
</dbReference>
<dbReference type="EMBL" id="BLIY01000003">
    <property type="protein sequence ID" value="GFE52946.1"/>
    <property type="molecule type" value="Genomic_DNA"/>
</dbReference>
<dbReference type="Gene3D" id="1.10.287.1060">
    <property type="entry name" value="ESAT-6-like"/>
    <property type="match status" value="1"/>
</dbReference>
<keyword evidence="7" id="KW-1185">Reference proteome</keyword>
<dbReference type="OrthoDB" id="5592979at2759"/>
<proteinExistence type="inferred from homology"/>
<dbReference type="AlphaFoldDB" id="A0A9W5WTL9"/>